<dbReference type="SUPFAM" id="SSF46785">
    <property type="entry name" value="Winged helix' DNA-binding domain"/>
    <property type="match status" value="1"/>
</dbReference>
<dbReference type="Proteomes" id="UP001595818">
    <property type="component" value="Unassembled WGS sequence"/>
</dbReference>
<keyword evidence="1" id="KW-0805">Transcription regulation</keyword>
<dbReference type="EMBL" id="JBHSJJ010000010">
    <property type="protein sequence ID" value="MFC4873469.1"/>
    <property type="molecule type" value="Genomic_DNA"/>
</dbReference>
<dbReference type="RefSeq" id="WP_377066355.1">
    <property type="nucleotide sequence ID" value="NZ_JBHSJJ010000010.1"/>
</dbReference>
<name>A0ABV9T4B5_9BACT</name>
<protein>
    <submittedName>
        <fullName evidence="4">GbsR/MarR family transcriptional regulator</fullName>
    </submittedName>
</protein>
<evidence type="ECO:0000256" key="1">
    <source>
        <dbReference type="ARBA" id="ARBA00023015"/>
    </source>
</evidence>
<organism evidence="4 5">
    <name type="scientific">Negadavirga shengliensis</name>
    <dbReference type="NCBI Taxonomy" id="1389218"/>
    <lineage>
        <taxon>Bacteria</taxon>
        <taxon>Pseudomonadati</taxon>
        <taxon>Bacteroidota</taxon>
        <taxon>Cytophagia</taxon>
        <taxon>Cytophagales</taxon>
        <taxon>Cyclobacteriaceae</taxon>
        <taxon>Negadavirga</taxon>
    </lineage>
</organism>
<keyword evidence="2" id="KW-0238">DNA-binding</keyword>
<dbReference type="InterPro" id="IPR036390">
    <property type="entry name" value="WH_DNA-bd_sf"/>
</dbReference>
<evidence type="ECO:0000256" key="2">
    <source>
        <dbReference type="ARBA" id="ARBA00023125"/>
    </source>
</evidence>
<comment type="caution">
    <text evidence="4">The sequence shown here is derived from an EMBL/GenBank/DDBJ whole genome shotgun (WGS) entry which is preliminary data.</text>
</comment>
<sequence length="153" mass="18018">MEKFRKKIEAYGVTMEKMGLSPVAARTYVYILYTRDPGATFEDLVRFFQVSKSAISNALKYLESVNMIDSKTIGGQRKRYFYASFDKMLNKEVMINRFKLMSDMLHDIKYDRQDDDVTAQQLENASLLYKMLIIELPIVLERWKRTIELDKTT</sequence>
<dbReference type="PANTHER" id="PTHR38465:SF1">
    <property type="entry name" value="HTH-TYPE TRANSCRIPTIONAL REGULATOR MJ1563-RELATED"/>
    <property type="match status" value="1"/>
</dbReference>
<evidence type="ECO:0000313" key="5">
    <source>
        <dbReference type="Proteomes" id="UP001595818"/>
    </source>
</evidence>
<keyword evidence="5" id="KW-1185">Reference proteome</keyword>
<keyword evidence="3" id="KW-0804">Transcription</keyword>
<accession>A0ABV9T4B5</accession>
<dbReference type="PANTHER" id="PTHR38465">
    <property type="entry name" value="HTH-TYPE TRANSCRIPTIONAL REGULATOR MJ1563-RELATED"/>
    <property type="match status" value="1"/>
</dbReference>
<dbReference type="InterPro" id="IPR036388">
    <property type="entry name" value="WH-like_DNA-bd_sf"/>
</dbReference>
<evidence type="ECO:0000256" key="3">
    <source>
        <dbReference type="ARBA" id="ARBA00023163"/>
    </source>
</evidence>
<reference evidence="5" key="1">
    <citation type="journal article" date="2019" name="Int. J. Syst. Evol. Microbiol.">
        <title>The Global Catalogue of Microorganisms (GCM) 10K type strain sequencing project: providing services to taxonomists for standard genome sequencing and annotation.</title>
        <authorList>
            <consortium name="The Broad Institute Genomics Platform"/>
            <consortium name="The Broad Institute Genome Sequencing Center for Infectious Disease"/>
            <person name="Wu L."/>
            <person name="Ma J."/>
        </authorList>
    </citation>
    <scope>NUCLEOTIDE SEQUENCE [LARGE SCALE GENOMIC DNA]</scope>
    <source>
        <strain evidence="5">CGMCC 4.7466</strain>
    </source>
</reference>
<proteinExistence type="predicted"/>
<evidence type="ECO:0000313" key="4">
    <source>
        <dbReference type="EMBL" id="MFC4873469.1"/>
    </source>
</evidence>
<gene>
    <name evidence="4" type="ORF">ACFPFU_17335</name>
</gene>
<dbReference type="InterPro" id="IPR052362">
    <property type="entry name" value="HTH-GbsR_regulator"/>
</dbReference>
<dbReference type="Gene3D" id="1.10.10.10">
    <property type="entry name" value="Winged helix-like DNA-binding domain superfamily/Winged helix DNA-binding domain"/>
    <property type="match status" value="1"/>
</dbReference>